<sequence length="76" mass="8456">MKRSLDGMCLRSRLIDLPLLLLGEGTDCSGTSADGLVSEVARLDCDDMKFDILNAPQSHVSVTLYPLRRLYCRIVQ</sequence>
<protein>
    <submittedName>
        <fullName evidence="1">Uncharacterized protein</fullName>
    </submittedName>
</protein>
<gene>
    <name evidence="1" type="ORF">T4D_1939</name>
</gene>
<evidence type="ECO:0000313" key="2">
    <source>
        <dbReference type="Proteomes" id="UP000054995"/>
    </source>
</evidence>
<proteinExistence type="predicted"/>
<dbReference type="AlphaFoldDB" id="A0A0V1G6C0"/>
<organism evidence="1 2">
    <name type="scientific">Trichinella pseudospiralis</name>
    <name type="common">Parasitic roundworm</name>
    <dbReference type="NCBI Taxonomy" id="6337"/>
    <lineage>
        <taxon>Eukaryota</taxon>
        <taxon>Metazoa</taxon>
        <taxon>Ecdysozoa</taxon>
        <taxon>Nematoda</taxon>
        <taxon>Enoplea</taxon>
        <taxon>Dorylaimia</taxon>
        <taxon>Trichinellida</taxon>
        <taxon>Trichinellidae</taxon>
        <taxon>Trichinella</taxon>
    </lineage>
</organism>
<dbReference type="EMBL" id="JYDT01000001">
    <property type="protein sequence ID" value="KRY93713.1"/>
    <property type="molecule type" value="Genomic_DNA"/>
</dbReference>
<name>A0A0V1G6C0_TRIPS</name>
<evidence type="ECO:0000313" key="1">
    <source>
        <dbReference type="EMBL" id="KRY93713.1"/>
    </source>
</evidence>
<reference evidence="1 2" key="1">
    <citation type="submission" date="2015-01" db="EMBL/GenBank/DDBJ databases">
        <title>Evolution of Trichinella species and genotypes.</title>
        <authorList>
            <person name="Korhonen P.K."/>
            <person name="Edoardo P."/>
            <person name="Giuseppe L.R."/>
            <person name="Gasser R.B."/>
        </authorList>
    </citation>
    <scope>NUCLEOTIDE SEQUENCE [LARGE SCALE GENOMIC DNA]</scope>
    <source>
        <strain evidence="1">ISS470</strain>
    </source>
</reference>
<accession>A0A0V1G6C0</accession>
<keyword evidence="2" id="KW-1185">Reference proteome</keyword>
<dbReference type="Proteomes" id="UP000054995">
    <property type="component" value="Unassembled WGS sequence"/>
</dbReference>
<comment type="caution">
    <text evidence="1">The sequence shown here is derived from an EMBL/GenBank/DDBJ whole genome shotgun (WGS) entry which is preliminary data.</text>
</comment>